<keyword evidence="2" id="KW-0560">Oxidoreductase</keyword>
<dbReference type="Pfam" id="PF13602">
    <property type="entry name" value="ADH_zinc_N_2"/>
    <property type="match status" value="1"/>
</dbReference>
<dbReference type="SUPFAM" id="SSF50129">
    <property type="entry name" value="GroES-like"/>
    <property type="match status" value="1"/>
</dbReference>
<gene>
    <name evidence="4" type="ORF">HGH92_24770</name>
</gene>
<reference evidence="4 5" key="1">
    <citation type="submission" date="2020-04" db="EMBL/GenBank/DDBJ databases">
        <authorList>
            <person name="Yin C."/>
        </authorList>
    </citation>
    <scope>NUCLEOTIDE SEQUENCE [LARGE SCALE GENOMIC DNA]</scope>
    <source>
        <strain evidence="4 5">Ae27</strain>
    </source>
</reference>
<proteinExistence type="predicted"/>
<sequence length="315" mass="33661">MENNFYLKQQMDAIFTAPHTPAGLDFRRTDIPLPKPNQALVKVKAFTVNQGETRTALSTTESYIVGWDFAGIVVKAAEDGSTPKEGTRVFGYIAQGSWAEYLVAPGGLMAEIPEGITDAQAACLPIAGLTALDCLDASGDIQGLRVLITGAAGGVGRFACQLAANAGAKVFAVSRRTELANLLQNPSGIFKDAAEAKAAGEYDIIWDSIGGDTLATALTALSRNGICINYGNSAREFSNINIRSAGWPLHRIKCIWLGREPLFPSTPMLERLAAMVENGSLNTPIDLELPWKSIFTAVNKLLQQQVNGKVVLHVA</sequence>
<dbReference type="Proteomes" id="UP000570474">
    <property type="component" value="Unassembled WGS sequence"/>
</dbReference>
<dbReference type="InterPro" id="IPR020843">
    <property type="entry name" value="ER"/>
</dbReference>
<evidence type="ECO:0000259" key="3">
    <source>
        <dbReference type="SMART" id="SM00829"/>
    </source>
</evidence>
<protein>
    <submittedName>
        <fullName evidence="4">Zinc-binding dehydrogenase</fullName>
    </submittedName>
</protein>
<dbReference type="PANTHER" id="PTHR48106">
    <property type="entry name" value="QUINONE OXIDOREDUCTASE PIG3-RELATED"/>
    <property type="match status" value="1"/>
</dbReference>
<keyword evidence="5" id="KW-1185">Reference proteome</keyword>
<dbReference type="Gene3D" id="3.40.50.720">
    <property type="entry name" value="NAD(P)-binding Rossmann-like Domain"/>
    <property type="match status" value="1"/>
</dbReference>
<dbReference type="EMBL" id="JABAIA010000003">
    <property type="protein sequence ID" value="NLR67541.1"/>
    <property type="molecule type" value="Genomic_DNA"/>
</dbReference>
<keyword evidence="1" id="KW-0521">NADP</keyword>
<dbReference type="Gene3D" id="3.90.180.10">
    <property type="entry name" value="Medium-chain alcohol dehydrogenases, catalytic domain"/>
    <property type="match status" value="1"/>
</dbReference>
<dbReference type="RefSeq" id="WP_168873496.1">
    <property type="nucleotide sequence ID" value="NZ_JABAIA010000003.1"/>
</dbReference>
<evidence type="ECO:0000256" key="1">
    <source>
        <dbReference type="ARBA" id="ARBA00022857"/>
    </source>
</evidence>
<dbReference type="InterPro" id="IPR011032">
    <property type="entry name" value="GroES-like_sf"/>
</dbReference>
<dbReference type="GO" id="GO:0016651">
    <property type="term" value="F:oxidoreductase activity, acting on NAD(P)H"/>
    <property type="evidence" value="ECO:0007669"/>
    <property type="project" value="TreeGrafter"/>
</dbReference>
<evidence type="ECO:0000256" key="2">
    <source>
        <dbReference type="ARBA" id="ARBA00023002"/>
    </source>
</evidence>
<comment type="caution">
    <text evidence="4">The sequence shown here is derived from an EMBL/GenBank/DDBJ whole genome shotgun (WGS) entry which is preliminary data.</text>
</comment>
<feature type="domain" description="Enoyl reductase (ER)" evidence="3">
    <location>
        <begin position="19"/>
        <end position="312"/>
    </location>
</feature>
<organism evidence="4 5">
    <name type="scientific">Chitinophaga varians</name>
    <dbReference type="NCBI Taxonomy" id="2202339"/>
    <lineage>
        <taxon>Bacteria</taxon>
        <taxon>Pseudomonadati</taxon>
        <taxon>Bacteroidota</taxon>
        <taxon>Chitinophagia</taxon>
        <taxon>Chitinophagales</taxon>
        <taxon>Chitinophagaceae</taxon>
        <taxon>Chitinophaga</taxon>
    </lineage>
</organism>
<dbReference type="InterPro" id="IPR013154">
    <property type="entry name" value="ADH-like_N"/>
</dbReference>
<evidence type="ECO:0000313" key="4">
    <source>
        <dbReference type="EMBL" id="NLR67541.1"/>
    </source>
</evidence>
<name>A0A847S7A9_9BACT</name>
<evidence type="ECO:0000313" key="5">
    <source>
        <dbReference type="Proteomes" id="UP000570474"/>
    </source>
</evidence>
<dbReference type="AlphaFoldDB" id="A0A847S7A9"/>
<dbReference type="SMART" id="SM00829">
    <property type="entry name" value="PKS_ER"/>
    <property type="match status" value="1"/>
</dbReference>
<accession>A0A847S7A9</accession>
<dbReference type="GO" id="GO:0070402">
    <property type="term" value="F:NADPH binding"/>
    <property type="evidence" value="ECO:0007669"/>
    <property type="project" value="TreeGrafter"/>
</dbReference>
<dbReference type="SUPFAM" id="SSF51735">
    <property type="entry name" value="NAD(P)-binding Rossmann-fold domains"/>
    <property type="match status" value="1"/>
</dbReference>
<dbReference type="InterPro" id="IPR036291">
    <property type="entry name" value="NAD(P)-bd_dom_sf"/>
</dbReference>
<dbReference type="Pfam" id="PF08240">
    <property type="entry name" value="ADH_N"/>
    <property type="match status" value="1"/>
</dbReference>